<feature type="domain" description="MurNAc-LAA" evidence="4">
    <location>
        <begin position="101"/>
        <end position="276"/>
    </location>
</feature>
<dbReference type="GO" id="GO:0009253">
    <property type="term" value="P:peptidoglycan catabolic process"/>
    <property type="evidence" value="ECO:0007669"/>
    <property type="project" value="InterPro"/>
</dbReference>
<dbReference type="InterPro" id="IPR002508">
    <property type="entry name" value="MurNAc-LAA_cat"/>
</dbReference>
<evidence type="ECO:0000313" key="6">
    <source>
        <dbReference type="Proteomes" id="UP000254893"/>
    </source>
</evidence>
<dbReference type="GO" id="GO:0008745">
    <property type="term" value="F:N-acetylmuramoyl-L-alanine amidase activity"/>
    <property type="evidence" value="ECO:0007669"/>
    <property type="project" value="UniProtKB-EC"/>
</dbReference>
<dbReference type="GO" id="GO:0030288">
    <property type="term" value="C:outer membrane-bounded periplasmic space"/>
    <property type="evidence" value="ECO:0007669"/>
    <property type="project" value="TreeGrafter"/>
</dbReference>
<evidence type="ECO:0000256" key="1">
    <source>
        <dbReference type="ARBA" id="ARBA00001561"/>
    </source>
</evidence>
<comment type="catalytic activity">
    <reaction evidence="1">
        <text>Hydrolyzes the link between N-acetylmuramoyl residues and L-amino acid residues in certain cell-wall glycopeptides.</text>
        <dbReference type="EC" id="3.5.1.28"/>
    </reaction>
</comment>
<reference evidence="5 6" key="1">
    <citation type="submission" date="2018-06" db="EMBL/GenBank/DDBJ databases">
        <authorList>
            <consortium name="Pathogen Informatics"/>
            <person name="Doyle S."/>
        </authorList>
    </citation>
    <scope>NUCLEOTIDE SEQUENCE [LARGE SCALE GENOMIC DNA]</scope>
    <source>
        <strain evidence="5 6">NCTC11388</strain>
    </source>
</reference>
<dbReference type="Proteomes" id="UP000254893">
    <property type="component" value="Unassembled WGS sequence"/>
</dbReference>
<dbReference type="CDD" id="cd02696">
    <property type="entry name" value="MurNAc-LAA"/>
    <property type="match status" value="1"/>
</dbReference>
<name>A0A380BSJ0_SPHSI</name>
<sequence>MDIKKIFGRTKLIALSLLVIFLILPSTNKSQSKSPYKIKTIVIDAGHGGHDSGAKGRETLEKHIALQVALKLGKLIESELPGVKVLYTRKTDEFVELYKRIYYANDNHADLFISIHCNSGGISRVTTRNRKGKRVTSSVTNSSAKGTETLVSGYGRLGEQDAALRENASLLLESNYKDNYQGFDPKDPESYIVFSLMKNQFRDQSIKLASYMQNEYVKSGRTNRGVWEKSLAVLARAGMPAVLTEIGFISNPDEEQFMMSDSGQNEIINNLLNAIKTYKRSVER</sequence>
<dbReference type="Gene3D" id="3.40.630.40">
    <property type="entry name" value="Zn-dependent exopeptidases"/>
    <property type="match status" value="1"/>
</dbReference>
<evidence type="ECO:0000256" key="3">
    <source>
        <dbReference type="ARBA" id="ARBA00022801"/>
    </source>
</evidence>
<dbReference type="EMBL" id="UGYW01000002">
    <property type="protein sequence ID" value="SUJ06204.1"/>
    <property type="molecule type" value="Genomic_DNA"/>
</dbReference>
<organism evidence="5 6">
    <name type="scientific">Sphingobacterium spiritivorum</name>
    <name type="common">Flavobacterium spiritivorum</name>
    <dbReference type="NCBI Taxonomy" id="258"/>
    <lineage>
        <taxon>Bacteria</taxon>
        <taxon>Pseudomonadati</taxon>
        <taxon>Bacteroidota</taxon>
        <taxon>Sphingobacteriia</taxon>
        <taxon>Sphingobacteriales</taxon>
        <taxon>Sphingobacteriaceae</taxon>
        <taxon>Sphingobacterium</taxon>
    </lineage>
</organism>
<evidence type="ECO:0000259" key="4">
    <source>
        <dbReference type="SMART" id="SM00646"/>
    </source>
</evidence>
<dbReference type="InterPro" id="IPR050695">
    <property type="entry name" value="N-acetylmuramoyl_amidase_3"/>
</dbReference>
<accession>A0A380BSJ0</accession>
<evidence type="ECO:0000256" key="2">
    <source>
        <dbReference type="ARBA" id="ARBA00011901"/>
    </source>
</evidence>
<dbReference type="PANTHER" id="PTHR30404">
    <property type="entry name" value="N-ACETYLMURAMOYL-L-ALANINE AMIDASE"/>
    <property type="match status" value="1"/>
</dbReference>
<keyword evidence="3 5" id="KW-0378">Hydrolase</keyword>
<evidence type="ECO:0000313" key="5">
    <source>
        <dbReference type="EMBL" id="SUJ06204.1"/>
    </source>
</evidence>
<dbReference type="EC" id="3.5.1.28" evidence="2"/>
<proteinExistence type="predicted"/>
<dbReference type="SMART" id="SM00646">
    <property type="entry name" value="Ami_3"/>
    <property type="match status" value="1"/>
</dbReference>
<dbReference type="RefSeq" id="WP_115169752.1">
    <property type="nucleotide sequence ID" value="NZ_JBPFRE010000003.1"/>
</dbReference>
<gene>
    <name evidence="5" type="primary">amiC</name>
    <name evidence="5" type="ORF">NCTC11388_01629</name>
</gene>
<dbReference type="PANTHER" id="PTHR30404:SF0">
    <property type="entry name" value="N-ACETYLMURAMOYL-L-ALANINE AMIDASE AMIC"/>
    <property type="match status" value="1"/>
</dbReference>
<protein>
    <recommendedName>
        <fullName evidence="2">N-acetylmuramoyl-L-alanine amidase</fullName>
        <ecNumber evidence="2">3.5.1.28</ecNumber>
    </recommendedName>
</protein>
<dbReference type="AlphaFoldDB" id="A0A380BSJ0"/>
<dbReference type="SUPFAM" id="SSF53187">
    <property type="entry name" value="Zn-dependent exopeptidases"/>
    <property type="match status" value="1"/>
</dbReference>
<dbReference type="Pfam" id="PF01520">
    <property type="entry name" value="Amidase_3"/>
    <property type="match status" value="1"/>
</dbReference>